<gene>
    <name evidence="1" type="ORF">QWM81_17910</name>
</gene>
<evidence type="ECO:0000313" key="2">
    <source>
        <dbReference type="Proteomes" id="UP001174050"/>
    </source>
</evidence>
<keyword evidence="2" id="KW-1185">Reference proteome</keyword>
<dbReference type="PROSITE" id="PS51257">
    <property type="entry name" value="PROKAR_LIPOPROTEIN"/>
    <property type="match status" value="1"/>
</dbReference>
<sequence>MRVRERRGAVALAGVALVAALAAGCGIRTTSVPVDAGAAPSRLPCSLPGGDVTAQARRSVPVRVYLVCASGLEAVSRTVPAAGEKNPRDGRVAVARELLAQLRAEPAAEEREAGFTTYVQEPLTVSAGRAGDPAGALRLSRQPEDLPAAALSQIVCTYAENGTTADGGTVLLGGPGAYPVRRYACTAQLRERPESAAPTRSP</sequence>
<evidence type="ECO:0000313" key="1">
    <source>
        <dbReference type="EMBL" id="MDN3295892.1"/>
    </source>
</evidence>
<reference evidence="1" key="1">
    <citation type="submission" date="2023-06" db="EMBL/GenBank/DDBJ databases">
        <title>WGS-Sequencing of Streptomyces ficellus isolate 21 collected from sand in Gara Djebilet Iron Mine in Algeria.</title>
        <authorList>
            <person name="Zegers G.P."/>
            <person name="Gomez A."/>
            <person name="Gueddou A."/>
            <person name="Zahara A.F."/>
            <person name="Worth M."/>
            <person name="Sevigny J.L."/>
            <person name="Tisa L."/>
        </authorList>
    </citation>
    <scope>NUCLEOTIDE SEQUENCE</scope>
    <source>
        <strain evidence="1">AS11</strain>
    </source>
</reference>
<organism evidence="1 2">
    <name type="scientific">Streptomyces ficellus</name>
    <dbReference type="NCBI Taxonomy" id="1977088"/>
    <lineage>
        <taxon>Bacteria</taxon>
        <taxon>Bacillati</taxon>
        <taxon>Actinomycetota</taxon>
        <taxon>Actinomycetes</taxon>
        <taxon>Kitasatosporales</taxon>
        <taxon>Streptomycetaceae</taxon>
        <taxon>Streptomyces</taxon>
    </lineage>
</organism>
<name>A0ABT7Z8R5_9ACTN</name>
<dbReference type="EMBL" id="JAUEPL010000026">
    <property type="protein sequence ID" value="MDN3295892.1"/>
    <property type="molecule type" value="Genomic_DNA"/>
</dbReference>
<dbReference type="RefSeq" id="WP_290113045.1">
    <property type="nucleotide sequence ID" value="NZ_JAUEPL010000026.1"/>
</dbReference>
<evidence type="ECO:0008006" key="3">
    <source>
        <dbReference type="Google" id="ProtNLM"/>
    </source>
</evidence>
<accession>A0ABT7Z8R5</accession>
<dbReference type="Proteomes" id="UP001174050">
    <property type="component" value="Unassembled WGS sequence"/>
</dbReference>
<proteinExistence type="predicted"/>
<comment type="caution">
    <text evidence="1">The sequence shown here is derived from an EMBL/GenBank/DDBJ whole genome shotgun (WGS) entry which is preliminary data.</text>
</comment>
<protein>
    <recommendedName>
        <fullName evidence="3">Lipoprotein</fullName>
    </recommendedName>
</protein>